<feature type="domain" description="Transposase IS4 N-terminal" evidence="2">
    <location>
        <begin position="7"/>
        <end position="96"/>
    </location>
</feature>
<dbReference type="Proteomes" id="UP000268048">
    <property type="component" value="Chromosome"/>
</dbReference>
<dbReference type="Pfam" id="PF01609">
    <property type="entry name" value="DDE_Tnp_1"/>
    <property type="match status" value="1"/>
</dbReference>
<dbReference type="PANTHER" id="PTHR37529">
    <property type="entry name" value="TRANSPOSASE INSG FOR INSERTION SEQUENCE ELEMENT IS4-RELATED"/>
    <property type="match status" value="1"/>
</dbReference>
<dbReference type="NCBIfam" id="NF033592">
    <property type="entry name" value="transpos_IS4_1"/>
    <property type="match status" value="1"/>
</dbReference>
<dbReference type="GO" id="GO:0004803">
    <property type="term" value="F:transposase activity"/>
    <property type="evidence" value="ECO:0007669"/>
    <property type="project" value="InterPro"/>
</dbReference>
<evidence type="ECO:0000313" key="3">
    <source>
        <dbReference type="EMBL" id="AZE50406.1"/>
    </source>
</evidence>
<dbReference type="EMBL" id="CP027753">
    <property type="protein sequence ID" value="AZE50406.1"/>
    <property type="molecule type" value="Genomic_DNA"/>
</dbReference>
<dbReference type="RefSeq" id="WP_124321826.1">
    <property type="nucleotide sequence ID" value="NZ_CP027753.1"/>
</dbReference>
<dbReference type="AlphaFoldDB" id="A0A3G7TVV4"/>
<evidence type="ECO:0000259" key="2">
    <source>
        <dbReference type="Pfam" id="PF13006"/>
    </source>
</evidence>
<name>A0A3G7TVV4_9PSED</name>
<dbReference type="InterPro" id="IPR002559">
    <property type="entry name" value="Transposase_11"/>
</dbReference>
<gene>
    <name evidence="3" type="ORF">C4K04_4751</name>
</gene>
<proteinExistence type="predicted"/>
<dbReference type="InterPro" id="IPR047952">
    <property type="entry name" value="Transpos_IS4"/>
</dbReference>
<sequence>MPKAPTHFTQHIPIEWVASALDLSSQATIRRRRLPADQVLWLVLGMALFRDEPVHEVARRLNICAQGLASDHLLARSGVTEARKRLGADPVEWLFRKTGNHWGIERYDEDTWHDLQVFAVDGALLRTADTPELRDHFGSGNTASDRQTPFPMLRLVALMNVRSHVILDARLSPYRRSEMRLADEFLQQIPDHSVTLFDKGFWGAELLSSLSRTGTHRHWLIPAKKGLVCEEVVRYSQHDRLVRMNVSPQARKRNPTLPSHWEAREVSYEIQGKVKTVMTSLPAKTYTTQSVARLYQERWEIRDIKSSMQQNAMTLRSKKMELVYQEVWGLLLAYNVIRREASQAAVAFGRTPSDIRFKPACQYIAVQLIVMAAANPVSATGRRLAELRAGIGGLFLDLRPRPLRPRTVKISKTRFPVDRKAAPLK</sequence>
<evidence type="ECO:0000259" key="1">
    <source>
        <dbReference type="Pfam" id="PF01609"/>
    </source>
</evidence>
<dbReference type="GO" id="GO:0003677">
    <property type="term" value="F:DNA binding"/>
    <property type="evidence" value="ECO:0007669"/>
    <property type="project" value="InterPro"/>
</dbReference>
<organism evidence="3 4">
    <name type="scientific">Pseudomonas chlororaphis</name>
    <dbReference type="NCBI Taxonomy" id="587753"/>
    <lineage>
        <taxon>Bacteria</taxon>
        <taxon>Pseudomonadati</taxon>
        <taxon>Pseudomonadota</taxon>
        <taxon>Gammaproteobacteria</taxon>
        <taxon>Pseudomonadales</taxon>
        <taxon>Pseudomonadaceae</taxon>
        <taxon>Pseudomonas</taxon>
    </lineage>
</organism>
<protein>
    <submittedName>
        <fullName evidence="3">Transposase</fullName>
    </submittedName>
</protein>
<dbReference type="PANTHER" id="PTHR37529:SF1">
    <property type="entry name" value="TRANSPOSASE INSG FOR INSERTION SEQUENCE ELEMENT IS4-RELATED"/>
    <property type="match status" value="1"/>
</dbReference>
<evidence type="ECO:0000313" key="4">
    <source>
        <dbReference type="Proteomes" id="UP000268048"/>
    </source>
</evidence>
<accession>A0A3G7TVV4</accession>
<dbReference type="SUPFAM" id="SSF53098">
    <property type="entry name" value="Ribonuclease H-like"/>
    <property type="match status" value="1"/>
</dbReference>
<reference evidence="3 4" key="1">
    <citation type="submission" date="2018-03" db="EMBL/GenBank/DDBJ databases">
        <title>Diversity of phytobeneficial traits revealed by whole-genome analysis of worldwide-isolated phenazine-producing Pseudomonas spp.</title>
        <authorList>
            <person name="Biessy A."/>
            <person name="Novinscak A."/>
            <person name="Blom J."/>
            <person name="Leger G."/>
            <person name="Thomashow L.S."/>
            <person name="Cazorla F.M."/>
            <person name="Josic D."/>
            <person name="Filion M."/>
        </authorList>
    </citation>
    <scope>NUCLEOTIDE SEQUENCE [LARGE SCALE GENOMIC DNA]</scope>
    <source>
        <strain evidence="3 4">B25</strain>
    </source>
</reference>
<dbReference type="InterPro" id="IPR012337">
    <property type="entry name" value="RNaseH-like_sf"/>
</dbReference>
<dbReference type="Pfam" id="PF13006">
    <property type="entry name" value="Nterm_IS4"/>
    <property type="match status" value="1"/>
</dbReference>
<dbReference type="InterPro" id="IPR024473">
    <property type="entry name" value="Transposases_IS4_N"/>
</dbReference>
<feature type="domain" description="Transposase IS4-like" evidence="1">
    <location>
        <begin position="113"/>
        <end position="335"/>
    </location>
</feature>
<dbReference type="GO" id="GO:0006313">
    <property type="term" value="P:DNA transposition"/>
    <property type="evidence" value="ECO:0007669"/>
    <property type="project" value="InterPro"/>
</dbReference>